<dbReference type="Gene3D" id="1.10.150.20">
    <property type="entry name" value="5' to 3' exonuclease, C-terminal subdomain"/>
    <property type="match status" value="1"/>
</dbReference>
<comment type="caution">
    <text evidence="9">The sequence shown here is derived from an EMBL/GenBank/DDBJ whole genome shotgun (WGS) entry which is preliminary data.</text>
</comment>
<dbReference type="InterPro" id="IPR010994">
    <property type="entry name" value="RuvA_2-like"/>
</dbReference>
<keyword evidence="1 6" id="KW-0963">Cytoplasm</keyword>
<evidence type="ECO:0000256" key="2">
    <source>
        <dbReference type="ARBA" id="ARBA00022763"/>
    </source>
</evidence>
<evidence type="ECO:0000256" key="4">
    <source>
        <dbReference type="ARBA" id="ARBA00023172"/>
    </source>
</evidence>
<comment type="caution">
    <text evidence="6">Lacks conserved residue(s) required for the propagation of feature annotation.</text>
</comment>
<dbReference type="EMBL" id="JACONZ010000001">
    <property type="protein sequence ID" value="MBC5580455.1"/>
    <property type="molecule type" value="Genomic_DNA"/>
</dbReference>
<dbReference type="Pfam" id="PF14520">
    <property type="entry name" value="HHH_5"/>
    <property type="match status" value="1"/>
</dbReference>
<dbReference type="Pfam" id="PF01330">
    <property type="entry name" value="RuvA_N"/>
    <property type="match status" value="1"/>
</dbReference>
<dbReference type="RefSeq" id="WP_186886806.1">
    <property type="nucleotide sequence ID" value="NZ_JACONZ010000001.1"/>
</dbReference>
<dbReference type="InterPro" id="IPR036267">
    <property type="entry name" value="RuvA_C_sf"/>
</dbReference>
<keyword evidence="2 6" id="KW-0227">DNA damage</keyword>
<dbReference type="SUPFAM" id="SSF47781">
    <property type="entry name" value="RuvA domain 2-like"/>
    <property type="match status" value="1"/>
</dbReference>
<keyword evidence="5 6" id="KW-0234">DNA repair</keyword>
<dbReference type="GO" id="GO:0000400">
    <property type="term" value="F:four-way junction DNA binding"/>
    <property type="evidence" value="ECO:0007669"/>
    <property type="project" value="UniProtKB-UniRule"/>
</dbReference>
<dbReference type="CDD" id="cd14332">
    <property type="entry name" value="UBA_RuvA_C"/>
    <property type="match status" value="1"/>
</dbReference>
<evidence type="ECO:0000259" key="7">
    <source>
        <dbReference type="Pfam" id="PF01330"/>
    </source>
</evidence>
<dbReference type="AlphaFoldDB" id="A0A923ICJ9"/>
<accession>A0A923ICJ9</accession>
<protein>
    <recommendedName>
        <fullName evidence="6">Holliday junction branch migration complex subunit RuvA</fullName>
    </recommendedName>
</protein>
<sequence>MIYSLNGKITEKGLDRVVVECGGVGYEVGVPASAASALPPQGGTATLYTYLNITENDVSLFGFLTAADRQMFKLLTSVSGVGPKAGLAILSALPCDRIALAVSAGDAKAFTAASGVGPKLGQRIVLELRDKVGKGLADGVSLADVSGAASAPAGGAAQAVAALCSLGYGQSEAALAIAKLDPALPVEELIKQALRSMAGKVR</sequence>
<keyword evidence="4 6" id="KW-0233">DNA recombination</keyword>
<feature type="region of interest" description="Domain III" evidence="6">
    <location>
        <begin position="157"/>
        <end position="202"/>
    </location>
</feature>
<organism evidence="9 10">
    <name type="scientific">Anaerofilum hominis</name>
    <dbReference type="NCBI Taxonomy" id="2763016"/>
    <lineage>
        <taxon>Bacteria</taxon>
        <taxon>Bacillati</taxon>
        <taxon>Bacillota</taxon>
        <taxon>Clostridia</taxon>
        <taxon>Eubacteriales</taxon>
        <taxon>Oscillospiraceae</taxon>
        <taxon>Anaerofilum</taxon>
    </lineage>
</organism>
<dbReference type="Pfam" id="PF07499">
    <property type="entry name" value="RuvA_C"/>
    <property type="match status" value="1"/>
</dbReference>
<keyword evidence="10" id="KW-1185">Reference proteome</keyword>
<evidence type="ECO:0000256" key="5">
    <source>
        <dbReference type="ARBA" id="ARBA00023204"/>
    </source>
</evidence>
<name>A0A923ICJ9_9FIRM</name>
<evidence type="ECO:0000313" key="10">
    <source>
        <dbReference type="Proteomes" id="UP000659630"/>
    </source>
</evidence>
<dbReference type="GO" id="GO:0005524">
    <property type="term" value="F:ATP binding"/>
    <property type="evidence" value="ECO:0007669"/>
    <property type="project" value="InterPro"/>
</dbReference>
<dbReference type="GO" id="GO:0009379">
    <property type="term" value="C:Holliday junction helicase complex"/>
    <property type="evidence" value="ECO:0007669"/>
    <property type="project" value="InterPro"/>
</dbReference>
<dbReference type="InterPro" id="IPR012340">
    <property type="entry name" value="NA-bd_OB-fold"/>
</dbReference>
<comment type="subunit">
    <text evidence="6">Homotetramer. Forms an RuvA(8)-RuvB(12)-Holliday junction (HJ) complex. HJ DNA is sandwiched between 2 RuvA tetramers; dsDNA enters through RuvA and exits via RuvB. An RuvB hexamer assembles on each DNA strand where it exits the tetramer. Each RuvB hexamer is contacted by two RuvA subunits (via domain III) on 2 adjacent RuvB subunits; this complex drives branch migration. In the full resolvosome a probable DNA-RuvA(4)-RuvB(12)-RuvC(2) complex forms which resolves the HJ.</text>
</comment>
<reference evidence="9" key="1">
    <citation type="submission" date="2020-08" db="EMBL/GenBank/DDBJ databases">
        <title>Genome public.</title>
        <authorList>
            <person name="Liu C."/>
            <person name="Sun Q."/>
        </authorList>
    </citation>
    <scope>NUCLEOTIDE SEQUENCE</scope>
    <source>
        <strain evidence="9">BX8</strain>
    </source>
</reference>
<dbReference type="NCBIfam" id="TIGR00084">
    <property type="entry name" value="ruvA"/>
    <property type="match status" value="1"/>
</dbReference>
<evidence type="ECO:0000256" key="6">
    <source>
        <dbReference type="HAMAP-Rule" id="MF_00031"/>
    </source>
</evidence>
<feature type="region of interest" description="Domain I" evidence="6">
    <location>
        <begin position="1"/>
        <end position="64"/>
    </location>
</feature>
<feature type="domain" description="DNA helicase Holliday junction RuvA type" evidence="7">
    <location>
        <begin position="1"/>
        <end position="62"/>
    </location>
</feature>
<comment type="subcellular location">
    <subcellularLocation>
        <location evidence="6">Cytoplasm</location>
    </subcellularLocation>
</comment>
<comment type="function">
    <text evidence="6">The RuvA-RuvB-RuvC complex processes Holliday junction (HJ) DNA during genetic recombination and DNA repair, while the RuvA-RuvB complex plays an important role in the rescue of blocked DNA replication forks via replication fork reversal (RFR). RuvA specifically binds to HJ cruciform DNA, conferring on it an open structure. The RuvB hexamer acts as an ATP-dependent pump, pulling dsDNA into and through the RuvAB complex. HJ branch migration allows RuvC to scan DNA until it finds its consensus sequence, where it cleaves and resolves the cruciform DNA.</text>
</comment>
<dbReference type="InterPro" id="IPR011114">
    <property type="entry name" value="RuvA_C"/>
</dbReference>
<dbReference type="InterPro" id="IPR000085">
    <property type="entry name" value="RuvA"/>
</dbReference>
<dbReference type="GO" id="GO:0006281">
    <property type="term" value="P:DNA repair"/>
    <property type="evidence" value="ECO:0007669"/>
    <property type="project" value="UniProtKB-UniRule"/>
</dbReference>
<comment type="similarity">
    <text evidence="6">Belongs to the RuvA family.</text>
</comment>
<dbReference type="HAMAP" id="MF_00031">
    <property type="entry name" value="DNA_HJ_migration_RuvA"/>
    <property type="match status" value="1"/>
</dbReference>
<dbReference type="SUPFAM" id="SSF46929">
    <property type="entry name" value="DNA helicase RuvA subunit, C-terminal domain"/>
    <property type="match status" value="1"/>
</dbReference>
<dbReference type="InterPro" id="IPR013849">
    <property type="entry name" value="DNA_helicase_Holl-junc_RuvA_I"/>
</dbReference>
<dbReference type="GO" id="GO:0048476">
    <property type="term" value="C:Holliday junction resolvase complex"/>
    <property type="evidence" value="ECO:0007669"/>
    <property type="project" value="UniProtKB-UniRule"/>
</dbReference>
<keyword evidence="3 6" id="KW-0238">DNA-binding</keyword>
<dbReference type="Gene3D" id="2.40.50.140">
    <property type="entry name" value="Nucleic acid-binding proteins"/>
    <property type="match status" value="1"/>
</dbReference>
<evidence type="ECO:0000256" key="3">
    <source>
        <dbReference type="ARBA" id="ARBA00023125"/>
    </source>
</evidence>
<gene>
    <name evidence="6 9" type="primary">ruvA</name>
    <name evidence="9" type="ORF">H8S23_02945</name>
</gene>
<proteinExistence type="inferred from homology"/>
<dbReference type="GO" id="GO:0006310">
    <property type="term" value="P:DNA recombination"/>
    <property type="evidence" value="ECO:0007669"/>
    <property type="project" value="UniProtKB-UniRule"/>
</dbReference>
<evidence type="ECO:0000313" key="9">
    <source>
        <dbReference type="EMBL" id="MBC5580455.1"/>
    </source>
</evidence>
<dbReference type="Proteomes" id="UP000659630">
    <property type="component" value="Unassembled WGS sequence"/>
</dbReference>
<dbReference type="GO" id="GO:0005737">
    <property type="term" value="C:cytoplasm"/>
    <property type="evidence" value="ECO:0007669"/>
    <property type="project" value="UniProtKB-SubCell"/>
</dbReference>
<feature type="domain" description="Holliday junction DNA helicase RuvA C-terminal" evidence="8">
    <location>
        <begin position="157"/>
        <end position="197"/>
    </location>
</feature>
<evidence type="ECO:0000256" key="1">
    <source>
        <dbReference type="ARBA" id="ARBA00022490"/>
    </source>
</evidence>
<dbReference type="Gene3D" id="1.10.8.10">
    <property type="entry name" value="DNA helicase RuvA subunit, C-terminal domain"/>
    <property type="match status" value="1"/>
</dbReference>
<dbReference type="SUPFAM" id="SSF50249">
    <property type="entry name" value="Nucleic acid-binding proteins"/>
    <property type="match status" value="1"/>
</dbReference>
<evidence type="ECO:0000259" key="8">
    <source>
        <dbReference type="Pfam" id="PF07499"/>
    </source>
</evidence>
<comment type="domain">
    <text evidence="6">Has three domains with a flexible linker between the domains II and III and assumes an 'L' shape. Domain III is highly mobile and contacts RuvB.</text>
</comment>
<dbReference type="GO" id="GO:0009378">
    <property type="term" value="F:four-way junction helicase activity"/>
    <property type="evidence" value="ECO:0007669"/>
    <property type="project" value="InterPro"/>
</dbReference>